<feature type="transmembrane region" description="Helical" evidence="9">
    <location>
        <begin position="119"/>
        <end position="143"/>
    </location>
</feature>
<evidence type="ECO:0000256" key="7">
    <source>
        <dbReference type="ARBA" id="ARBA00023136"/>
    </source>
</evidence>
<evidence type="ECO:0000256" key="1">
    <source>
        <dbReference type="ARBA" id="ARBA00004651"/>
    </source>
</evidence>
<evidence type="ECO:0000313" key="11">
    <source>
        <dbReference type="EMBL" id="BDZ44745.1"/>
    </source>
</evidence>
<feature type="transmembrane region" description="Helical" evidence="9">
    <location>
        <begin position="448"/>
        <end position="469"/>
    </location>
</feature>
<dbReference type="SUPFAM" id="SSF103473">
    <property type="entry name" value="MFS general substrate transporter"/>
    <property type="match status" value="1"/>
</dbReference>
<dbReference type="InterPro" id="IPR011701">
    <property type="entry name" value="MFS"/>
</dbReference>
<dbReference type="Proteomes" id="UP001321498">
    <property type="component" value="Chromosome"/>
</dbReference>
<dbReference type="PANTHER" id="PTHR42718">
    <property type="entry name" value="MAJOR FACILITATOR SUPERFAMILY MULTIDRUG TRANSPORTER MFSC"/>
    <property type="match status" value="1"/>
</dbReference>
<evidence type="ECO:0000256" key="8">
    <source>
        <dbReference type="SAM" id="MobiDB-lite"/>
    </source>
</evidence>
<feature type="transmembrane region" description="Helical" evidence="9">
    <location>
        <begin position="90"/>
        <end position="112"/>
    </location>
</feature>
<evidence type="ECO:0000256" key="4">
    <source>
        <dbReference type="ARBA" id="ARBA00022475"/>
    </source>
</evidence>
<dbReference type="PANTHER" id="PTHR42718:SF9">
    <property type="entry name" value="MAJOR FACILITATOR SUPERFAMILY MULTIDRUG TRANSPORTER MFSC"/>
    <property type="match status" value="1"/>
</dbReference>
<feature type="transmembrane region" description="Helical" evidence="9">
    <location>
        <begin position="206"/>
        <end position="228"/>
    </location>
</feature>
<name>A0ABM8G973_9MICO</name>
<keyword evidence="6 9" id="KW-1133">Transmembrane helix</keyword>
<dbReference type="NCBIfam" id="TIGR00711">
    <property type="entry name" value="efflux_EmrB"/>
    <property type="match status" value="1"/>
</dbReference>
<keyword evidence="5 9" id="KW-0812">Transmembrane</keyword>
<keyword evidence="4" id="KW-1003">Cell membrane</keyword>
<evidence type="ECO:0000259" key="10">
    <source>
        <dbReference type="PROSITE" id="PS50850"/>
    </source>
</evidence>
<feature type="transmembrane region" description="Helical" evidence="9">
    <location>
        <begin position="376"/>
        <end position="395"/>
    </location>
</feature>
<protein>
    <submittedName>
        <fullName evidence="11">MFS transporter</fullName>
    </submittedName>
</protein>
<gene>
    <name evidence="11" type="ORF">GCM10025866_06540</name>
</gene>
<evidence type="ECO:0000313" key="12">
    <source>
        <dbReference type="Proteomes" id="UP001321498"/>
    </source>
</evidence>
<dbReference type="Pfam" id="PF07690">
    <property type="entry name" value="MFS_1"/>
    <property type="match status" value="1"/>
</dbReference>
<reference evidence="12" key="1">
    <citation type="journal article" date="2019" name="Int. J. Syst. Evol. Microbiol.">
        <title>The Global Catalogue of Microorganisms (GCM) 10K type strain sequencing project: providing services to taxonomists for standard genome sequencing and annotation.</title>
        <authorList>
            <consortium name="The Broad Institute Genomics Platform"/>
            <consortium name="The Broad Institute Genome Sequencing Center for Infectious Disease"/>
            <person name="Wu L."/>
            <person name="Ma J."/>
        </authorList>
    </citation>
    <scope>NUCLEOTIDE SEQUENCE [LARGE SCALE GENOMIC DNA]</scope>
    <source>
        <strain evidence="12">NBRC 108725</strain>
    </source>
</reference>
<dbReference type="InterPro" id="IPR036259">
    <property type="entry name" value="MFS_trans_sf"/>
</dbReference>
<dbReference type="InterPro" id="IPR004638">
    <property type="entry name" value="EmrB-like"/>
</dbReference>
<dbReference type="CDD" id="cd17503">
    <property type="entry name" value="MFS_LmrB_MDR_like"/>
    <property type="match status" value="1"/>
</dbReference>
<feature type="transmembrane region" description="Helical" evidence="9">
    <location>
        <begin position="401"/>
        <end position="427"/>
    </location>
</feature>
<evidence type="ECO:0000256" key="6">
    <source>
        <dbReference type="ARBA" id="ARBA00022989"/>
    </source>
</evidence>
<dbReference type="PROSITE" id="PS50850">
    <property type="entry name" value="MFS"/>
    <property type="match status" value="1"/>
</dbReference>
<feature type="transmembrane region" description="Helical" evidence="9">
    <location>
        <begin position="53"/>
        <end position="78"/>
    </location>
</feature>
<evidence type="ECO:0000256" key="2">
    <source>
        <dbReference type="ARBA" id="ARBA00008537"/>
    </source>
</evidence>
<keyword evidence="7 9" id="KW-0472">Membrane</keyword>
<dbReference type="RefSeq" id="WP_286278160.1">
    <property type="nucleotide sequence ID" value="NZ_AP027731.1"/>
</dbReference>
<dbReference type="EMBL" id="AP027731">
    <property type="protein sequence ID" value="BDZ44745.1"/>
    <property type="molecule type" value="Genomic_DNA"/>
</dbReference>
<feature type="transmembrane region" description="Helical" evidence="9">
    <location>
        <begin position="309"/>
        <end position="332"/>
    </location>
</feature>
<feature type="region of interest" description="Disordered" evidence="8">
    <location>
        <begin position="1"/>
        <end position="25"/>
    </location>
</feature>
<comment type="subcellular location">
    <subcellularLocation>
        <location evidence="1">Cell membrane</location>
        <topology evidence="1">Multi-pass membrane protein</topology>
    </subcellularLocation>
</comment>
<proteinExistence type="inferred from homology"/>
<feature type="transmembrane region" description="Helical" evidence="9">
    <location>
        <begin position="240"/>
        <end position="258"/>
    </location>
</feature>
<dbReference type="InterPro" id="IPR020846">
    <property type="entry name" value="MFS_dom"/>
</dbReference>
<comment type="similarity">
    <text evidence="2">Belongs to the major facilitator superfamily. EmrB family.</text>
</comment>
<feature type="transmembrane region" description="Helical" evidence="9">
    <location>
        <begin position="344"/>
        <end position="364"/>
    </location>
</feature>
<dbReference type="Gene3D" id="1.20.1250.20">
    <property type="entry name" value="MFS general substrate transporter like domains"/>
    <property type="match status" value="1"/>
</dbReference>
<feature type="transmembrane region" description="Helical" evidence="9">
    <location>
        <begin position="481"/>
        <end position="504"/>
    </location>
</feature>
<dbReference type="PRINTS" id="PR01036">
    <property type="entry name" value="TCRTETB"/>
</dbReference>
<organism evidence="11 12">
    <name type="scientific">Naasia aerilata</name>
    <dbReference type="NCBI Taxonomy" id="1162966"/>
    <lineage>
        <taxon>Bacteria</taxon>
        <taxon>Bacillati</taxon>
        <taxon>Actinomycetota</taxon>
        <taxon>Actinomycetes</taxon>
        <taxon>Micrococcales</taxon>
        <taxon>Microbacteriaceae</taxon>
        <taxon>Naasia</taxon>
    </lineage>
</organism>
<evidence type="ECO:0000256" key="3">
    <source>
        <dbReference type="ARBA" id="ARBA00022448"/>
    </source>
</evidence>
<feature type="domain" description="Major facilitator superfamily (MFS) profile" evidence="10">
    <location>
        <begin position="53"/>
        <end position="508"/>
    </location>
</feature>
<evidence type="ECO:0000256" key="5">
    <source>
        <dbReference type="ARBA" id="ARBA00022692"/>
    </source>
</evidence>
<keyword evidence="3" id="KW-0813">Transport</keyword>
<feature type="transmembrane region" description="Helical" evidence="9">
    <location>
        <begin position="149"/>
        <end position="169"/>
    </location>
</feature>
<keyword evidence="12" id="KW-1185">Reference proteome</keyword>
<feature type="transmembrane region" description="Helical" evidence="9">
    <location>
        <begin position="270"/>
        <end position="288"/>
    </location>
</feature>
<sequence>MTSQTDTSAARVATPEVGEGASLSGAPAVAPAAGTAATGASSTHKLPVAHRNVIAVLMVSAFTVILNETVMSVAIPVLQKDFGISPSTGQWLTTVFMLTMAVIIPITGFLIQRISTRKLFVAAMTLFSLGTLTAALAPVFPVLLVARVVQASGTAIMMPLLMTTVMTLVPPARRGLMMGNISVVISVAPALGPTLSGLIIDNFGWRWIFGVVLPIALAALIFGAKWMVPVGEMSGARIDVVSIPLALLGFGGLVYGLASIGQAAAGEGSIPVWVLFTVGGVALLLFLGRQLLLQRKDRALLDLRVFASPIFSVAMVSMLIATMTMFGTFILVPLFAQNGLGLDALTTGLITLPGGLLMGIASPFIGRIYDARGPRLLLVPGSLLISGALWLLTTVNAQTSVWMLVITNIALSVGLAATFTPLMTSGLGSVRPNLYSHGSAVLGTFQQVAAAAGTALFVTVLSVGAAAAVGNGAGNAAATIAGTQTAFLVGAFMSLALVVAVWFVKKPAHAVEGVAGH</sequence>
<feature type="transmembrane region" description="Helical" evidence="9">
    <location>
        <begin position="181"/>
        <end position="200"/>
    </location>
</feature>
<evidence type="ECO:0000256" key="9">
    <source>
        <dbReference type="SAM" id="Phobius"/>
    </source>
</evidence>
<dbReference type="Gene3D" id="1.20.1720.10">
    <property type="entry name" value="Multidrug resistance protein D"/>
    <property type="match status" value="1"/>
</dbReference>
<accession>A0ABM8G973</accession>